<evidence type="ECO:0008006" key="4">
    <source>
        <dbReference type="Google" id="ProtNLM"/>
    </source>
</evidence>
<proteinExistence type="predicted"/>
<feature type="repeat" description="TPR" evidence="1">
    <location>
        <begin position="245"/>
        <end position="278"/>
    </location>
</feature>
<organism evidence="2 3">
    <name type="scientific">Desulfovibrio psychrotolerans</name>
    <dbReference type="NCBI Taxonomy" id="415242"/>
    <lineage>
        <taxon>Bacteria</taxon>
        <taxon>Pseudomonadati</taxon>
        <taxon>Thermodesulfobacteriota</taxon>
        <taxon>Desulfovibrionia</taxon>
        <taxon>Desulfovibrionales</taxon>
        <taxon>Desulfovibrionaceae</taxon>
        <taxon>Desulfovibrio</taxon>
    </lineage>
</organism>
<evidence type="ECO:0000313" key="2">
    <source>
        <dbReference type="EMBL" id="GFM37085.1"/>
    </source>
</evidence>
<protein>
    <recommendedName>
        <fullName evidence="4">Tetratricopeptide repeat protein</fullName>
    </recommendedName>
</protein>
<sequence>MAVAFGGELGMHAAARFSEAMARAGAMQKAGLWLDTLPGVQMGRTGFEKTDPHTLRDSGPLAWALFSSTTTEQERIGTPASPGVRTTVAAAVSHASSAALREALTAQFRQPVRLMLLRRAMDEEQAILDRFVSLAATMPQSSLQPSAQPSGQMAGALRKEFEPRFAALLNELQAVNLYRDILRNHENGLWQNPETTATAIEQALELAPNSPLLLHAKGTILYQNGKTQPALDTFSRCIDLAPDFAQALHDRGTTYVRIHLTDLAVADYNAALALHPTNPSFLQSRGSAHLLRKDFEAMCSDFREACGLGHCENLHWATSRGHCPGPAGSAASGTP</sequence>
<dbReference type="GO" id="GO:0045892">
    <property type="term" value="P:negative regulation of DNA-templated transcription"/>
    <property type="evidence" value="ECO:0007669"/>
    <property type="project" value="InterPro"/>
</dbReference>
<dbReference type="SMART" id="SM00028">
    <property type="entry name" value="TPR"/>
    <property type="match status" value="2"/>
</dbReference>
<dbReference type="Proteomes" id="UP000503820">
    <property type="component" value="Unassembled WGS sequence"/>
</dbReference>
<name>A0A7J0BVA1_9BACT</name>
<dbReference type="Gene3D" id="1.25.40.10">
    <property type="entry name" value="Tetratricopeptide repeat domain"/>
    <property type="match status" value="1"/>
</dbReference>
<comment type="caution">
    <text evidence="2">The sequence shown here is derived from an EMBL/GenBank/DDBJ whole genome shotgun (WGS) entry which is preliminary data.</text>
</comment>
<dbReference type="Pfam" id="PF13181">
    <property type="entry name" value="TPR_8"/>
    <property type="match status" value="1"/>
</dbReference>
<dbReference type="PANTHER" id="PTHR44749">
    <property type="entry name" value="SUPPRESSOR OF RPS4-RLD 1"/>
    <property type="match status" value="1"/>
</dbReference>
<dbReference type="EMBL" id="BLVP01000008">
    <property type="protein sequence ID" value="GFM37085.1"/>
    <property type="molecule type" value="Genomic_DNA"/>
</dbReference>
<dbReference type="SUPFAM" id="SSF48452">
    <property type="entry name" value="TPR-like"/>
    <property type="match status" value="1"/>
</dbReference>
<dbReference type="InterPro" id="IPR019734">
    <property type="entry name" value="TPR_rpt"/>
</dbReference>
<keyword evidence="3" id="KW-1185">Reference proteome</keyword>
<dbReference type="RefSeq" id="WP_174409729.1">
    <property type="nucleotide sequence ID" value="NZ_BLVP01000008.1"/>
</dbReference>
<evidence type="ECO:0000256" key="1">
    <source>
        <dbReference type="PROSITE-ProRule" id="PRU00339"/>
    </source>
</evidence>
<keyword evidence="1" id="KW-0802">TPR repeat</keyword>
<dbReference type="PANTHER" id="PTHR44749:SF1">
    <property type="entry name" value="TETRATRICOPEPTIDE-LIKE HELICAL DOMAIN-CONTAINING PROTEIN"/>
    <property type="match status" value="1"/>
</dbReference>
<feature type="repeat" description="TPR" evidence="1">
    <location>
        <begin position="211"/>
        <end position="244"/>
    </location>
</feature>
<gene>
    <name evidence="2" type="ORF">DSM19430T_17690</name>
</gene>
<evidence type="ECO:0000313" key="3">
    <source>
        <dbReference type="Proteomes" id="UP000503820"/>
    </source>
</evidence>
<dbReference type="InterPro" id="IPR044650">
    <property type="entry name" value="SRFR1-like"/>
</dbReference>
<accession>A0A7J0BVA1</accession>
<dbReference type="PROSITE" id="PS50005">
    <property type="entry name" value="TPR"/>
    <property type="match status" value="2"/>
</dbReference>
<dbReference type="InterPro" id="IPR011990">
    <property type="entry name" value="TPR-like_helical_dom_sf"/>
</dbReference>
<dbReference type="AlphaFoldDB" id="A0A7J0BVA1"/>
<reference evidence="2 3" key="1">
    <citation type="submission" date="2020-05" db="EMBL/GenBank/DDBJ databases">
        <title>Draft genome sequence of Desulfovibrio psychrotolerans JS1T.</title>
        <authorList>
            <person name="Ueno A."/>
            <person name="Tamazawa S."/>
            <person name="Tamamura S."/>
            <person name="Murakami T."/>
            <person name="Kiyama T."/>
            <person name="Inomata H."/>
            <person name="Amano Y."/>
            <person name="Miyakawa K."/>
            <person name="Tamaki H."/>
            <person name="Naganuma T."/>
            <person name="Kaneko K."/>
        </authorList>
    </citation>
    <scope>NUCLEOTIDE SEQUENCE [LARGE SCALE GENOMIC DNA]</scope>
    <source>
        <strain evidence="2 3">JS1</strain>
    </source>
</reference>